<evidence type="ECO:0000256" key="4">
    <source>
        <dbReference type="ARBA" id="ARBA00022980"/>
    </source>
</evidence>
<evidence type="ECO:0000259" key="8">
    <source>
        <dbReference type="Pfam" id="PF03948"/>
    </source>
</evidence>
<dbReference type="AlphaFoldDB" id="A0A1Z1MH51"/>
<gene>
    <name evidence="9" type="primary">rpl9</name>
</gene>
<geneLocation type="chloroplast" evidence="9"/>
<keyword evidence="3" id="KW-0694">RNA-binding</keyword>
<dbReference type="Gene3D" id="3.40.5.10">
    <property type="entry name" value="Ribosomal protein L9, N-terminal domain"/>
    <property type="match status" value="1"/>
</dbReference>
<dbReference type="EMBL" id="MF101437">
    <property type="protein sequence ID" value="ARW65398.1"/>
    <property type="molecule type" value="Genomic_DNA"/>
</dbReference>
<evidence type="ECO:0000256" key="6">
    <source>
        <dbReference type="ARBA" id="ARBA00035427"/>
    </source>
</evidence>
<proteinExistence type="inferred from homology"/>
<name>A0A1Z1MH51_MELHR</name>
<keyword evidence="9" id="KW-0934">Plastid</keyword>
<dbReference type="GO" id="GO:0003735">
    <property type="term" value="F:structural constituent of ribosome"/>
    <property type="evidence" value="ECO:0007669"/>
    <property type="project" value="InterPro"/>
</dbReference>
<accession>A0A1Z1MH51</accession>
<evidence type="ECO:0000256" key="1">
    <source>
        <dbReference type="ARBA" id="ARBA00010605"/>
    </source>
</evidence>
<dbReference type="Gene3D" id="3.10.430.100">
    <property type="entry name" value="Ribosomal protein L9, C-terminal domain"/>
    <property type="match status" value="1"/>
</dbReference>
<dbReference type="GO" id="GO:0005840">
    <property type="term" value="C:ribosome"/>
    <property type="evidence" value="ECO:0007669"/>
    <property type="project" value="UniProtKB-KW"/>
</dbReference>
<keyword evidence="9" id="KW-0150">Chloroplast</keyword>
<dbReference type="InterPro" id="IPR020070">
    <property type="entry name" value="Ribosomal_bL9_N"/>
</dbReference>
<feature type="domain" description="Large ribosomal subunit protein bL9 C-terminal" evidence="8">
    <location>
        <begin position="63"/>
        <end position="144"/>
    </location>
</feature>
<feature type="domain" description="Ribosomal protein L9" evidence="7">
    <location>
        <begin position="15"/>
        <end position="45"/>
    </location>
</feature>
<dbReference type="NCBIfam" id="TIGR00158">
    <property type="entry name" value="L9"/>
    <property type="match status" value="1"/>
</dbReference>
<dbReference type="InterPro" id="IPR036935">
    <property type="entry name" value="Ribosomal_bL9_N_sf"/>
</dbReference>
<sequence length="148" mass="17217">MKKKIQVVIEDKETHLITVSRGYAFNYLIQKKNARIPTKKQIKHIEMFQKVKKERKKINEIAIQETQKKLENIGKISIYKKMGDNQLIFGSVTDKEITKWIVEHTQINTNKVKIQIDDIKTIGVKNISLNIKQNATHSLKVNIIPVNI</sequence>
<dbReference type="GO" id="GO:0006412">
    <property type="term" value="P:translation"/>
    <property type="evidence" value="ECO:0007669"/>
    <property type="project" value="InterPro"/>
</dbReference>
<dbReference type="InterPro" id="IPR009027">
    <property type="entry name" value="Ribosomal_bL9/RNase_H1_N"/>
</dbReference>
<protein>
    <recommendedName>
        <fullName evidence="6">50S ribosomal protein L9, chloroplastic</fullName>
    </recommendedName>
</protein>
<dbReference type="RefSeq" id="YP_009396280.1">
    <property type="nucleotide sequence ID" value="NC_035281.1"/>
</dbReference>
<dbReference type="InterPro" id="IPR020594">
    <property type="entry name" value="Ribosomal_bL9_bac/chp"/>
</dbReference>
<keyword evidence="4 9" id="KW-0689">Ribosomal protein</keyword>
<dbReference type="GO" id="GO:1990904">
    <property type="term" value="C:ribonucleoprotein complex"/>
    <property type="evidence" value="ECO:0007669"/>
    <property type="project" value="UniProtKB-KW"/>
</dbReference>
<keyword evidence="5" id="KW-0687">Ribonucleoprotein</keyword>
<dbReference type="PANTHER" id="PTHR21368">
    <property type="entry name" value="50S RIBOSOMAL PROTEIN L9"/>
    <property type="match status" value="1"/>
</dbReference>
<dbReference type="Pfam" id="PF01281">
    <property type="entry name" value="Ribosomal_L9_N"/>
    <property type="match status" value="1"/>
</dbReference>
<evidence type="ECO:0000256" key="5">
    <source>
        <dbReference type="ARBA" id="ARBA00023274"/>
    </source>
</evidence>
<dbReference type="InterPro" id="IPR000244">
    <property type="entry name" value="Ribosomal_bL9"/>
</dbReference>
<dbReference type="Pfam" id="PF03948">
    <property type="entry name" value="Ribosomal_L9_C"/>
    <property type="match status" value="1"/>
</dbReference>
<dbReference type="GO" id="GO:0019843">
    <property type="term" value="F:rRNA binding"/>
    <property type="evidence" value="ECO:0007669"/>
    <property type="project" value="UniProtKB-KW"/>
</dbReference>
<dbReference type="InterPro" id="IPR036791">
    <property type="entry name" value="Ribosomal_bL9_C_sf"/>
</dbReference>
<keyword evidence="2" id="KW-0699">rRNA-binding</keyword>
<dbReference type="SUPFAM" id="SSF55658">
    <property type="entry name" value="L9 N-domain-like"/>
    <property type="match status" value="1"/>
</dbReference>
<organism evidence="9">
    <name type="scientific">Melanothamnus harveyi</name>
    <name type="common">Filamentous red alga</name>
    <name type="synonym">Neosiphonia harveyi</name>
    <dbReference type="NCBI Taxonomy" id="397005"/>
    <lineage>
        <taxon>Eukaryota</taxon>
        <taxon>Rhodophyta</taxon>
        <taxon>Florideophyceae</taxon>
        <taxon>Rhodymeniophycidae</taxon>
        <taxon>Ceramiales</taxon>
        <taxon>Rhodomelaceae</taxon>
        <taxon>Polysiphonioideae</taxon>
        <taxon>Melanothamnus</taxon>
    </lineage>
</organism>
<evidence type="ECO:0000256" key="2">
    <source>
        <dbReference type="ARBA" id="ARBA00022730"/>
    </source>
</evidence>
<dbReference type="GeneID" id="33358250"/>
<evidence type="ECO:0000259" key="7">
    <source>
        <dbReference type="Pfam" id="PF01281"/>
    </source>
</evidence>
<dbReference type="InterPro" id="IPR020069">
    <property type="entry name" value="Ribosomal_bL9_C"/>
</dbReference>
<evidence type="ECO:0000313" key="9">
    <source>
        <dbReference type="EMBL" id="ARW65398.1"/>
    </source>
</evidence>
<evidence type="ECO:0000256" key="3">
    <source>
        <dbReference type="ARBA" id="ARBA00022884"/>
    </source>
</evidence>
<reference evidence="9" key="1">
    <citation type="journal article" date="2017" name="J. Phycol.">
        <title>Analysis of chloroplast genomes and a supermatrix inform reclassification of the Rhodomelaceae (Rhodophyta).</title>
        <authorList>
            <person name="Diaz-Tapia P."/>
            <person name="Maggs C.A."/>
            <person name="West J.A."/>
            <person name="Verbruggen H."/>
        </authorList>
    </citation>
    <scope>NUCLEOTIDE SEQUENCE</scope>
    <source>
        <strain evidence="9">PD890</strain>
    </source>
</reference>
<dbReference type="SUPFAM" id="SSF55653">
    <property type="entry name" value="Ribosomal protein L9 C-domain"/>
    <property type="match status" value="1"/>
</dbReference>
<comment type="similarity">
    <text evidence="1">Belongs to the bacterial ribosomal protein bL9 family.</text>
</comment>